<dbReference type="Proteomes" id="UP000799755">
    <property type="component" value="Unassembled WGS sequence"/>
</dbReference>
<gene>
    <name evidence="1" type="ORF">BDR25DRAFT_350756</name>
</gene>
<keyword evidence="2" id="KW-1185">Reference proteome</keyword>
<protein>
    <submittedName>
        <fullName evidence="1">Uncharacterized protein</fullName>
    </submittedName>
</protein>
<comment type="caution">
    <text evidence="1">The sequence shown here is derived from an EMBL/GenBank/DDBJ whole genome shotgun (WGS) entry which is preliminary data.</text>
</comment>
<dbReference type="EMBL" id="MU003496">
    <property type="protein sequence ID" value="KAF2475374.1"/>
    <property type="molecule type" value="Genomic_DNA"/>
</dbReference>
<name>A0ACB6R7Z2_9PLEO</name>
<organism evidence="1 2">
    <name type="scientific">Lindgomyces ingoldianus</name>
    <dbReference type="NCBI Taxonomy" id="673940"/>
    <lineage>
        <taxon>Eukaryota</taxon>
        <taxon>Fungi</taxon>
        <taxon>Dikarya</taxon>
        <taxon>Ascomycota</taxon>
        <taxon>Pezizomycotina</taxon>
        <taxon>Dothideomycetes</taxon>
        <taxon>Pleosporomycetidae</taxon>
        <taxon>Pleosporales</taxon>
        <taxon>Lindgomycetaceae</taxon>
        <taxon>Lindgomyces</taxon>
    </lineage>
</organism>
<proteinExistence type="predicted"/>
<reference evidence="1" key="1">
    <citation type="journal article" date="2020" name="Stud. Mycol.">
        <title>101 Dothideomycetes genomes: a test case for predicting lifestyles and emergence of pathogens.</title>
        <authorList>
            <person name="Haridas S."/>
            <person name="Albert R."/>
            <person name="Binder M."/>
            <person name="Bloem J."/>
            <person name="Labutti K."/>
            <person name="Salamov A."/>
            <person name="Andreopoulos B."/>
            <person name="Baker S."/>
            <person name="Barry K."/>
            <person name="Bills G."/>
            <person name="Bluhm B."/>
            <person name="Cannon C."/>
            <person name="Castanera R."/>
            <person name="Culley D."/>
            <person name="Daum C."/>
            <person name="Ezra D."/>
            <person name="Gonzalez J."/>
            <person name="Henrissat B."/>
            <person name="Kuo A."/>
            <person name="Liang C."/>
            <person name="Lipzen A."/>
            <person name="Lutzoni F."/>
            <person name="Magnuson J."/>
            <person name="Mondo S."/>
            <person name="Nolan M."/>
            <person name="Ohm R."/>
            <person name="Pangilinan J."/>
            <person name="Park H.-J."/>
            <person name="Ramirez L."/>
            <person name="Alfaro M."/>
            <person name="Sun H."/>
            <person name="Tritt A."/>
            <person name="Yoshinaga Y."/>
            <person name="Zwiers L.-H."/>
            <person name="Turgeon B."/>
            <person name="Goodwin S."/>
            <person name="Spatafora J."/>
            <person name="Crous P."/>
            <person name="Grigoriev I."/>
        </authorList>
    </citation>
    <scope>NUCLEOTIDE SEQUENCE</scope>
    <source>
        <strain evidence="1">ATCC 200398</strain>
    </source>
</reference>
<evidence type="ECO:0000313" key="2">
    <source>
        <dbReference type="Proteomes" id="UP000799755"/>
    </source>
</evidence>
<sequence length="302" mass="34404">MNCCQASLVRGGHTGLFWDIRPYICLTIHLCNPLCLDLSTLLICLPYDPFSAHARRIDPLRQSKVEPDKDIYQASKDRVQRLKTLSSVWEQQRWPDPEELRGLIDQISSRIEIDEETYDTAAVVSNGQSLENASWAILRKSPKVMRAVRPFHQKRPAKVKTTQEKPRQRMSDVGVPRLQQREKTAEFPSCFPDNLPSISLFMPKKAMTARPVTLLEYINKPAPYIPLPTPNIIPISGSSAFDARYSGPGRGNDMAMPFAGDYFNYLTNFLVVSIVTMYQGQGFQRGVLLYDWAILRPVRVKF</sequence>
<evidence type="ECO:0000313" key="1">
    <source>
        <dbReference type="EMBL" id="KAF2475374.1"/>
    </source>
</evidence>
<accession>A0ACB6R7Z2</accession>